<dbReference type="RefSeq" id="WP_142096027.1">
    <property type="nucleotide sequence ID" value="NZ_VIGH01000002.1"/>
</dbReference>
<dbReference type="OrthoDB" id="5144858at2"/>
<proteinExistence type="predicted"/>
<organism evidence="2 3">
    <name type="scientific">Rhodococcus spelaei</name>
    <dbReference type="NCBI Taxonomy" id="2546320"/>
    <lineage>
        <taxon>Bacteria</taxon>
        <taxon>Bacillati</taxon>
        <taxon>Actinomycetota</taxon>
        <taxon>Actinomycetes</taxon>
        <taxon>Mycobacteriales</taxon>
        <taxon>Nocardiaceae</taxon>
        <taxon>Rhodococcus</taxon>
    </lineage>
</organism>
<reference evidence="2 3" key="1">
    <citation type="submission" date="2019-06" db="EMBL/GenBank/DDBJ databases">
        <title>Rhodococcus spaelei sp. nov., isolated from a cave.</title>
        <authorList>
            <person name="Lee S.D."/>
        </authorList>
    </citation>
    <scope>NUCLEOTIDE SEQUENCE [LARGE SCALE GENOMIC DNA]</scope>
    <source>
        <strain evidence="2 3">C9-5</strain>
    </source>
</reference>
<accession>A0A541BP64</accession>
<evidence type="ECO:0000313" key="2">
    <source>
        <dbReference type="EMBL" id="TQF74125.1"/>
    </source>
</evidence>
<sequence length="187" mass="20949">MRLVPDPPTPDDDDEFTLTPRQMHIVAIVARTLADSAYDDIDTHGDAPVTAGADRSVFTEYPATTWDQPAAWRRHAARSFDDLAADAESGRSPRPTCTGEEMALHLILRRASALHHDGHFDDELAAIPRHPEDSDWAGPLDYLFEDHDVLTLFDGITPDDGVNLDPPAWFDPFEPPRARDPQRGYRR</sequence>
<dbReference type="AlphaFoldDB" id="A0A541BP64"/>
<feature type="region of interest" description="Disordered" evidence="1">
    <location>
        <begin position="166"/>
        <end position="187"/>
    </location>
</feature>
<comment type="caution">
    <text evidence="2">The sequence shown here is derived from an EMBL/GenBank/DDBJ whole genome shotgun (WGS) entry which is preliminary data.</text>
</comment>
<dbReference type="Proteomes" id="UP000316256">
    <property type="component" value="Unassembled WGS sequence"/>
</dbReference>
<protein>
    <submittedName>
        <fullName evidence="2">Uncharacterized protein</fullName>
    </submittedName>
</protein>
<gene>
    <name evidence="2" type="ORF">FK531_05600</name>
</gene>
<evidence type="ECO:0000256" key="1">
    <source>
        <dbReference type="SAM" id="MobiDB-lite"/>
    </source>
</evidence>
<feature type="compositionally biased region" description="Basic and acidic residues" evidence="1">
    <location>
        <begin position="174"/>
        <end position="187"/>
    </location>
</feature>
<evidence type="ECO:0000313" key="3">
    <source>
        <dbReference type="Proteomes" id="UP000316256"/>
    </source>
</evidence>
<dbReference type="EMBL" id="VIGH01000002">
    <property type="protein sequence ID" value="TQF74125.1"/>
    <property type="molecule type" value="Genomic_DNA"/>
</dbReference>
<name>A0A541BP64_9NOCA</name>
<keyword evidence="3" id="KW-1185">Reference proteome</keyword>